<dbReference type="OrthoDB" id="9801699at2"/>
<dbReference type="PANTHER" id="PTHR11985">
    <property type="entry name" value="GLYCEROL-3-PHOSPHATE DEHYDROGENASE"/>
    <property type="match status" value="1"/>
</dbReference>
<dbReference type="GO" id="GO:0004368">
    <property type="term" value="F:glycerol-3-phosphate dehydrogenase (quinone) activity"/>
    <property type="evidence" value="ECO:0007669"/>
    <property type="project" value="UniProtKB-EC"/>
</dbReference>
<organism evidence="16 17">
    <name type="scientific">Moritella marina ATCC 15381</name>
    <dbReference type="NCBI Taxonomy" id="1202962"/>
    <lineage>
        <taxon>Bacteria</taxon>
        <taxon>Pseudomonadati</taxon>
        <taxon>Pseudomonadota</taxon>
        <taxon>Gammaproteobacteria</taxon>
        <taxon>Alteromonadales</taxon>
        <taxon>Moritellaceae</taxon>
        <taxon>Moritella</taxon>
    </lineage>
</organism>
<keyword evidence="11 16" id="KW-0560">Oxidoreductase</keyword>
<dbReference type="InterPro" id="IPR006076">
    <property type="entry name" value="FAD-dep_OxRdtase"/>
</dbReference>
<keyword evidence="10" id="KW-0274">FAD</keyword>
<keyword evidence="9" id="KW-0285">Flavoprotein</keyword>
<dbReference type="EC" id="1.1.5.3" evidence="7"/>
<evidence type="ECO:0000256" key="9">
    <source>
        <dbReference type="ARBA" id="ARBA00022630"/>
    </source>
</evidence>
<evidence type="ECO:0000256" key="7">
    <source>
        <dbReference type="ARBA" id="ARBA00013029"/>
    </source>
</evidence>
<dbReference type="GO" id="GO:0005886">
    <property type="term" value="C:plasma membrane"/>
    <property type="evidence" value="ECO:0007669"/>
    <property type="project" value="UniProtKB-SubCell"/>
</dbReference>
<dbReference type="NCBIfam" id="TIGR03377">
    <property type="entry name" value="glycerol3P_GlpA"/>
    <property type="match status" value="1"/>
</dbReference>
<dbReference type="Gene3D" id="3.30.9.10">
    <property type="entry name" value="D-Amino Acid Oxidase, subunit A, domain 2"/>
    <property type="match status" value="1"/>
</dbReference>
<keyword evidence="12" id="KW-0472">Membrane</keyword>
<evidence type="ECO:0000256" key="3">
    <source>
        <dbReference type="ARBA" id="ARBA00004202"/>
    </source>
</evidence>
<dbReference type="NCBIfam" id="NF008313">
    <property type="entry name" value="PRK11101.1"/>
    <property type="match status" value="1"/>
</dbReference>
<keyword evidence="8" id="KW-1003">Cell membrane</keyword>
<dbReference type="InterPro" id="IPR000447">
    <property type="entry name" value="G3P_DH_FAD-dep"/>
</dbReference>
<comment type="subcellular location">
    <subcellularLocation>
        <location evidence="3">Cell membrane</location>
        <topology evidence="3">Peripheral membrane protein</topology>
    </subcellularLocation>
</comment>
<feature type="domain" description="FAD dependent oxidoreductase" evidence="14">
    <location>
        <begin position="11"/>
        <end position="356"/>
    </location>
</feature>
<evidence type="ECO:0000256" key="8">
    <source>
        <dbReference type="ARBA" id="ARBA00022475"/>
    </source>
</evidence>
<evidence type="ECO:0000256" key="13">
    <source>
        <dbReference type="ARBA" id="ARBA00049055"/>
    </source>
</evidence>
<evidence type="ECO:0000256" key="5">
    <source>
        <dbReference type="ARBA" id="ARBA00007330"/>
    </source>
</evidence>
<dbReference type="EMBL" id="CP044399">
    <property type="protein sequence ID" value="QFI36706.1"/>
    <property type="molecule type" value="Genomic_DNA"/>
</dbReference>
<evidence type="ECO:0000256" key="6">
    <source>
        <dbReference type="ARBA" id="ARBA00011331"/>
    </source>
</evidence>
<protein>
    <recommendedName>
        <fullName evidence="7">glycerol-3-phosphate dehydrogenase</fullName>
        <ecNumber evidence="7">1.1.5.3</ecNumber>
    </recommendedName>
</protein>
<evidence type="ECO:0000256" key="4">
    <source>
        <dbReference type="ARBA" id="ARBA00005157"/>
    </source>
</evidence>
<dbReference type="Proteomes" id="UP000327424">
    <property type="component" value="Chromosome"/>
</dbReference>
<dbReference type="InterPro" id="IPR041854">
    <property type="entry name" value="BFD-like_2Fe2S-bd_dom_sf"/>
</dbReference>
<dbReference type="Gene3D" id="1.10.10.1100">
    <property type="entry name" value="BFD-like [2Fe-2S]-binding domain"/>
    <property type="match status" value="1"/>
</dbReference>
<evidence type="ECO:0000256" key="2">
    <source>
        <dbReference type="ARBA" id="ARBA00001974"/>
    </source>
</evidence>
<dbReference type="RefSeq" id="WP_019441937.1">
    <property type="nucleotide sequence ID" value="NZ_ALOE01000023.1"/>
</dbReference>
<dbReference type="GO" id="GO:0046168">
    <property type="term" value="P:glycerol-3-phosphate catabolic process"/>
    <property type="evidence" value="ECO:0007669"/>
    <property type="project" value="TreeGrafter"/>
</dbReference>
<accession>A0A5J6WFN2</accession>
<dbReference type="GO" id="GO:0010181">
    <property type="term" value="F:FMN binding"/>
    <property type="evidence" value="ECO:0007669"/>
    <property type="project" value="InterPro"/>
</dbReference>
<evidence type="ECO:0000256" key="1">
    <source>
        <dbReference type="ARBA" id="ARBA00001917"/>
    </source>
</evidence>
<dbReference type="GO" id="GO:0009331">
    <property type="term" value="C:glycerol-3-phosphate dehydrogenase (FAD) complex"/>
    <property type="evidence" value="ECO:0007669"/>
    <property type="project" value="InterPro"/>
</dbReference>
<dbReference type="SUPFAM" id="SSF51905">
    <property type="entry name" value="FAD/NAD(P)-binding domain"/>
    <property type="match status" value="1"/>
</dbReference>
<dbReference type="KEGG" id="mmaa:FR932_02105"/>
<comment type="cofactor">
    <cofactor evidence="2">
        <name>FAD</name>
        <dbReference type="ChEBI" id="CHEBI:57692"/>
    </cofactor>
</comment>
<name>A0A5J6WFN2_MORMI</name>
<dbReference type="PANTHER" id="PTHR11985:SF35">
    <property type="entry name" value="ANAEROBIC GLYCEROL-3-PHOSPHATE DEHYDROGENASE SUBUNIT A"/>
    <property type="match status" value="1"/>
</dbReference>
<evidence type="ECO:0000313" key="17">
    <source>
        <dbReference type="Proteomes" id="UP000327424"/>
    </source>
</evidence>
<comment type="cofactor">
    <cofactor evidence="1">
        <name>FMN</name>
        <dbReference type="ChEBI" id="CHEBI:58210"/>
    </cofactor>
</comment>
<gene>
    <name evidence="16" type="primary">glpA</name>
    <name evidence="16" type="ORF">FR932_02105</name>
</gene>
<evidence type="ECO:0000313" key="16">
    <source>
        <dbReference type="EMBL" id="QFI36706.1"/>
    </source>
</evidence>
<evidence type="ECO:0000259" key="15">
    <source>
        <dbReference type="Pfam" id="PF04324"/>
    </source>
</evidence>
<dbReference type="Gene3D" id="3.50.50.60">
    <property type="entry name" value="FAD/NAD(P)-binding domain"/>
    <property type="match status" value="1"/>
</dbReference>
<evidence type="ECO:0000256" key="11">
    <source>
        <dbReference type="ARBA" id="ARBA00023002"/>
    </source>
</evidence>
<comment type="subunit">
    <text evidence="6">Composed of a catalytic GlpA/B dimer and of membrane bound GlpC.</text>
</comment>
<dbReference type="Pfam" id="PF01266">
    <property type="entry name" value="DAO"/>
    <property type="match status" value="1"/>
</dbReference>
<dbReference type="InterPro" id="IPR036188">
    <property type="entry name" value="FAD/NAD-bd_sf"/>
</dbReference>
<dbReference type="GO" id="GO:0019563">
    <property type="term" value="P:glycerol catabolic process"/>
    <property type="evidence" value="ECO:0007669"/>
    <property type="project" value="UniProtKB-UniPathway"/>
</dbReference>
<feature type="domain" description="BFD-like [2Fe-2S]-binding" evidence="15">
    <location>
        <begin position="430"/>
        <end position="479"/>
    </location>
</feature>
<evidence type="ECO:0000256" key="12">
    <source>
        <dbReference type="ARBA" id="ARBA00023136"/>
    </source>
</evidence>
<dbReference type="InterPro" id="IPR007419">
    <property type="entry name" value="BFD-like_2Fe2S-bd_dom"/>
</dbReference>
<dbReference type="FunFam" id="3.50.50.60:FF:000102">
    <property type="entry name" value="Glycerol-3-phosphate dehydrogenase"/>
    <property type="match status" value="1"/>
</dbReference>
<proteinExistence type="inferred from homology"/>
<evidence type="ECO:0000256" key="10">
    <source>
        <dbReference type="ARBA" id="ARBA00022827"/>
    </source>
</evidence>
<comment type="catalytic activity">
    <reaction evidence="13">
        <text>a quinone + sn-glycerol 3-phosphate = dihydroxyacetone phosphate + a quinol</text>
        <dbReference type="Rhea" id="RHEA:18977"/>
        <dbReference type="ChEBI" id="CHEBI:24646"/>
        <dbReference type="ChEBI" id="CHEBI:57597"/>
        <dbReference type="ChEBI" id="CHEBI:57642"/>
        <dbReference type="ChEBI" id="CHEBI:132124"/>
        <dbReference type="EC" id="1.1.5.3"/>
    </reaction>
</comment>
<dbReference type="InterPro" id="IPR017752">
    <property type="entry name" value="G3P_DH_GlpA_su"/>
</dbReference>
<keyword evidence="17" id="KW-1185">Reference proteome</keyword>
<dbReference type="Pfam" id="PF04324">
    <property type="entry name" value="Fer2_BFD"/>
    <property type="match status" value="1"/>
</dbReference>
<dbReference type="PRINTS" id="PR01001">
    <property type="entry name" value="FADG3PDH"/>
</dbReference>
<comment type="pathway">
    <text evidence="4">Polyol metabolism; glycerol degradation via glycerol kinase pathway; glycerone phosphate from sn-glycerol 3-phosphate (anaerobic route): step 1/1.</text>
</comment>
<reference evidence="16 17" key="1">
    <citation type="submission" date="2019-09" db="EMBL/GenBank/DDBJ databases">
        <title>Hybrid Assembly of the complete Genome of the Deep-Sea Bacterium Moritella marina from long Nanopore and Illumina reads.</title>
        <authorList>
            <person name="Magin S."/>
            <person name="Georgoulis A."/>
            <person name="Papadimitriou K."/>
            <person name="Iliakis G."/>
            <person name="Vorgias C.E."/>
        </authorList>
    </citation>
    <scope>NUCLEOTIDE SEQUENCE [LARGE SCALE GENOMIC DNA]</scope>
    <source>
        <strain evidence="16 17">MP-1</strain>
    </source>
</reference>
<dbReference type="UniPathway" id="UPA00618">
    <property type="reaction ID" value="UER00673"/>
</dbReference>
<sequence>MGKVTRFNTEVLIIGGGATGTSIMRDCALRGITCILLDKSDIASGTTGRNHGLLHSGARYAVTDAESARECIQENKILKHIASHCIEETNGLFITLPEDDLDFQQTFMTACATAGIDTQRLTPQQAIELEPNVNRSLLGAVKVPDGTLDPFRLCASNVLDAKNHGAQLLTYSMVQSLIRIGDRIIGAKCLNTRTNEQFEVYAQEVINAAGIWGKNICHYADLNVQMLPAKGSLLVFEHRINDLVINRCRKPADADILVPGDSISLIGTTSEEIDYNDIDSLKISEKEVNILIEEGAKLAPILAQTRILRAYAGVRPLVDVGGGDGRNISRGIVLLDHQQRDGLAGFSSILGGKLMTSRLMAEMTTDLVASKLGNINSCTTHLQPLPGSVIKAGNNKNKSKQAVFTTTAATHRHGENAVASFDQSTKGKSIVCECEMVSVGEIEYAIKQLDVTNLVDLRRRTRLGMGSCQGELCTYRASSLFCDFGNCSGYQSSQLLMQFFEERWKGIKPVLFGDALREAEFTYWLYEGLFGATDINKLGEKQEDKDYYEI</sequence>
<dbReference type="GO" id="GO:0050660">
    <property type="term" value="F:flavin adenine dinucleotide binding"/>
    <property type="evidence" value="ECO:0007669"/>
    <property type="project" value="InterPro"/>
</dbReference>
<dbReference type="CDD" id="cd19946">
    <property type="entry name" value="GlpA-like_Fer2_BFD-like"/>
    <property type="match status" value="1"/>
</dbReference>
<evidence type="ECO:0000259" key="14">
    <source>
        <dbReference type="Pfam" id="PF01266"/>
    </source>
</evidence>
<dbReference type="AlphaFoldDB" id="A0A5J6WFN2"/>
<comment type="similarity">
    <text evidence="5">Belongs to the FAD-dependent glycerol-3-phosphate dehydrogenase family.</text>
</comment>